<evidence type="ECO:0000313" key="1">
    <source>
        <dbReference type="EMBL" id="GAG48208.1"/>
    </source>
</evidence>
<proteinExistence type="predicted"/>
<sequence length="71" mass="8016">MTGNNIWETPSSWPTQPTVNADYGYPEHTGVTIDEVFYQSHANDEARQFKGVNYRVTSSGVLAPYFETVDQ</sequence>
<protein>
    <submittedName>
        <fullName evidence="1">Uncharacterized protein</fullName>
    </submittedName>
</protein>
<dbReference type="EMBL" id="BARS01057054">
    <property type="protein sequence ID" value="GAG48208.1"/>
    <property type="molecule type" value="Genomic_DNA"/>
</dbReference>
<reference evidence="1" key="1">
    <citation type="journal article" date="2014" name="Front. Microbiol.">
        <title>High frequency of phylogenetically diverse reductive dehalogenase-homologous genes in deep subseafloor sedimentary metagenomes.</title>
        <authorList>
            <person name="Kawai M."/>
            <person name="Futagami T."/>
            <person name="Toyoda A."/>
            <person name="Takaki Y."/>
            <person name="Nishi S."/>
            <person name="Hori S."/>
            <person name="Arai W."/>
            <person name="Tsubouchi T."/>
            <person name="Morono Y."/>
            <person name="Uchiyama I."/>
            <person name="Ito T."/>
            <person name="Fujiyama A."/>
            <person name="Inagaki F."/>
            <person name="Takami H."/>
        </authorList>
    </citation>
    <scope>NUCLEOTIDE SEQUENCE</scope>
    <source>
        <strain evidence="1">Expedition CK06-06</strain>
    </source>
</reference>
<accession>X0YHX7</accession>
<gene>
    <name evidence="1" type="ORF">S01H1_83806</name>
</gene>
<organism evidence="1">
    <name type="scientific">marine sediment metagenome</name>
    <dbReference type="NCBI Taxonomy" id="412755"/>
    <lineage>
        <taxon>unclassified sequences</taxon>
        <taxon>metagenomes</taxon>
        <taxon>ecological metagenomes</taxon>
    </lineage>
</organism>
<dbReference type="AlphaFoldDB" id="X0YHX7"/>
<name>X0YHX7_9ZZZZ</name>
<comment type="caution">
    <text evidence="1">The sequence shown here is derived from an EMBL/GenBank/DDBJ whole genome shotgun (WGS) entry which is preliminary data.</text>
</comment>
<feature type="non-terminal residue" evidence="1">
    <location>
        <position position="71"/>
    </location>
</feature>